<evidence type="ECO:0000256" key="1">
    <source>
        <dbReference type="ARBA" id="ARBA00023002"/>
    </source>
</evidence>
<keyword evidence="6" id="KW-1185">Reference proteome</keyword>
<dbReference type="GO" id="GO:0016705">
    <property type="term" value="F:oxidoreductase activity, acting on paired donors, with incorporation or reduction of molecular oxygen"/>
    <property type="evidence" value="ECO:0007669"/>
    <property type="project" value="InterPro"/>
</dbReference>
<dbReference type="Proteomes" id="UP000002218">
    <property type="component" value="Chromosome"/>
</dbReference>
<feature type="domain" description="Luciferase-like" evidence="3">
    <location>
        <begin position="14"/>
        <end position="229"/>
    </location>
</feature>
<dbReference type="eggNOG" id="COG2141">
    <property type="taxonomic scope" value="Bacteria"/>
</dbReference>
<organism evidence="5 6">
    <name type="scientific">Nakamurella multipartita (strain ATCC 700099 / DSM 44233 / CIP 104796 / JCM 9543 / NBRC 105858 / Y-104)</name>
    <name type="common">Microsphaera multipartita</name>
    <dbReference type="NCBI Taxonomy" id="479431"/>
    <lineage>
        <taxon>Bacteria</taxon>
        <taxon>Bacillati</taxon>
        <taxon>Actinomycetota</taxon>
        <taxon>Actinomycetes</taxon>
        <taxon>Nakamurellales</taxon>
        <taxon>Nakamurellaceae</taxon>
        <taxon>Nakamurella</taxon>
    </lineage>
</organism>
<reference evidence="6" key="1">
    <citation type="submission" date="2009-09" db="EMBL/GenBank/DDBJ databases">
        <title>The complete genome of Nakamurella multipartita DSM 44233.</title>
        <authorList>
            <consortium name="US DOE Joint Genome Institute (JGI-PGF)"/>
            <person name="Lucas S."/>
            <person name="Copeland A."/>
            <person name="Lapidus A."/>
            <person name="Glavina del Rio T."/>
            <person name="Dalin E."/>
            <person name="Tice H."/>
            <person name="Bruce D."/>
            <person name="Goodwin L."/>
            <person name="Pitluck S."/>
            <person name="Kyrpides N."/>
            <person name="Mavromatis K."/>
            <person name="Ivanova N."/>
            <person name="Ovchinnikova G."/>
            <person name="Sims D."/>
            <person name="Meincke L."/>
            <person name="Brettin T."/>
            <person name="Detter J.C."/>
            <person name="Han C."/>
            <person name="Larimer F."/>
            <person name="Land M."/>
            <person name="Hauser L."/>
            <person name="Markowitz V."/>
            <person name="Cheng J.-F."/>
            <person name="Hugenholtz P."/>
            <person name="Woyke T."/>
            <person name="Wu D."/>
            <person name="Klenk H.-P."/>
            <person name="Eisen J.A."/>
        </authorList>
    </citation>
    <scope>NUCLEOTIDE SEQUENCE [LARGE SCALE GENOMIC DNA]</scope>
    <source>
        <strain evidence="6">ATCC 700099 / DSM 44233 / CIP 104796 / JCM 9543 / NBRC 105858 / Y-104</strain>
    </source>
</reference>
<dbReference type="PANTHER" id="PTHR43244">
    <property type="match status" value="1"/>
</dbReference>
<dbReference type="RefSeq" id="WP_015746930.1">
    <property type="nucleotide sequence ID" value="NC_013235.1"/>
</dbReference>
<dbReference type="STRING" id="479431.Namu_1636"/>
<dbReference type="AlphaFoldDB" id="C8XFR6"/>
<name>C8XFR6_NAKMY</name>
<dbReference type="InterPro" id="IPR036661">
    <property type="entry name" value="Luciferase-like_sf"/>
</dbReference>
<dbReference type="InParanoid" id="C8XFR6"/>
<dbReference type="KEGG" id="nml:Namu_1636"/>
<protein>
    <submittedName>
        <fullName evidence="5">Luciferase-like monooxygenase</fullName>
    </submittedName>
</protein>
<dbReference type="CDD" id="cd12108">
    <property type="entry name" value="Hr-like"/>
    <property type="match status" value="1"/>
</dbReference>
<evidence type="ECO:0000313" key="5">
    <source>
        <dbReference type="EMBL" id="ACV78027.1"/>
    </source>
</evidence>
<dbReference type="Gene3D" id="3.20.20.30">
    <property type="entry name" value="Luciferase-like domain"/>
    <property type="match status" value="1"/>
</dbReference>
<evidence type="ECO:0000259" key="4">
    <source>
        <dbReference type="Pfam" id="PF01814"/>
    </source>
</evidence>
<keyword evidence="5" id="KW-0503">Monooxygenase</keyword>
<gene>
    <name evidence="5" type="ordered locus">Namu_1636</name>
</gene>
<evidence type="ECO:0000256" key="2">
    <source>
        <dbReference type="SAM" id="MobiDB-lite"/>
    </source>
</evidence>
<feature type="domain" description="Hemerythrin-like" evidence="4">
    <location>
        <begin position="359"/>
        <end position="511"/>
    </location>
</feature>
<dbReference type="OrthoDB" id="3682986at2"/>
<dbReference type="InterPro" id="IPR011251">
    <property type="entry name" value="Luciferase-like_dom"/>
</dbReference>
<dbReference type="GO" id="GO:0004497">
    <property type="term" value="F:monooxygenase activity"/>
    <property type="evidence" value="ECO:0007669"/>
    <property type="project" value="UniProtKB-KW"/>
</dbReference>
<evidence type="ECO:0000313" key="6">
    <source>
        <dbReference type="Proteomes" id="UP000002218"/>
    </source>
</evidence>
<reference evidence="5 6" key="2">
    <citation type="journal article" date="2010" name="Stand. Genomic Sci.">
        <title>Complete genome sequence of Nakamurella multipartita type strain (Y-104).</title>
        <authorList>
            <person name="Tice H."/>
            <person name="Mayilraj S."/>
            <person name="Sims D."/>
            <person name="Lapidus A."/>
            <person name="Nolan M."/>
            <person name="Lucas S."/>
            <person name="Glavina Del Rio T."/>
            <person name="Copeland A."/>
            <person name="Cheng J.F."/>
            <person name="Meincke L."/>
            <person name="Bruce D."/>
            <person name="Goodwin L."/>
            <person name="Pitluck S."/>
            <person name="Ivanova N."/>
            <person name="Mavromatis K."/>
            <person name="Ovchinnikova G."/>
            <person name="Pati A."/>
            <person name="Chen A."/>
            <person name="Palaniappan K."/>
            <person name="Land M."/>
            <person name="Hauser L."/>
            <person name="Chang Y.J."/>
            <person name="Jeffries C.D."/>
            <person name="Detter J.C."/>
            <person name="Brettin T."/>
            <person name="Rohde M."/>
            <person name="Goker M."/>
            <person name="Bristow J."/>
            <person name="Eisen J.A."/>
            <person name="Markowitz V."/>
            <person name="Hugenholtz P."/>
            <person name="Kyrpides N.C."/>
            <person name="Klenk H.P."/>
            <person name="Chen F."/>
        </authorList>
    </citation>
    <scope>NUCLEOTIDE SEQUENCE [LARGE SCALE GENOMIC DNA]</scope>
    <source>
        <strain evidence="6">ATCC 700099 / DSM 44233 / CIP 104796 / JCM 9543 / NBRC 105858 / Y-104</strain>
    </source>
</reference>
<dbReference type="SUPFAM" id="SSF51679">
    <property type="entry name" value="Bacterial luciferase-like"/>
    <property type="match status" value="1"/>
</dbReference>
<evidence type="ECO:0000259" key="3">
    <source>
        <dbReference type="Pfam" id="PF00296"/>
    </source>
</evidence>
<feature type="compositionally biased region" description="Low complexity" evidence="2">
    <location>
        <begin position="341"/>
        <end position="350"/>
    </location>
</feature>
<dbReference type="EMBL" id="CP001737">
    <property type="protein sequence ID" value="ACV78027.1"/>
    <property type="molecule type" value="Genomic_DNA"/>
</dbReference>
<dbReference type="Gene3D" id="1.20.120.520">
    <property type="entry name" value="nmb1532 protein domain like"/>
    <property type="match status" value="1"/>
</dbReference>
<dbReference type="PANTHER" id="PTHR43244:SF1">
    <property type="entry name" value="5,10-METHYLENETETRAHYDROMETHANOPTERIN REDUCTASE"/>
    <property type="match status" value="1"/>
</dbReference>
<dbReference type="CDD" id="cd01097">
    <property type="entry name" value="Tetrahydromethanopterin_reductase"/>
    <property type="match status" value="1"/>
</dbReference>
<proteinExistence type="predicted"/>
<dbReference type="Pfam" id="PF01814">
    <property type="entry name" value="Hemerythrin"/>
    <property type="match status" value="1"/>
</dbReference>
<keyword evidence="1" id="KW-0560">Oxidoreductase</keyword>
<feature type="region of interest" description="Disordered" evidence="2">
    <location>
        <begin position="303"/>
        <end position="351"/>
    </location>
</feature>
<dbReference type="HOGENOM" id="CLU_509747_0_0_11"/>
<dbReference type="InterPro" id="IPR012312">
    <property type="entry name" value="Hemerythrin-like"/>
</dbReference>
<accession>C8XFR6</accession>
<sequence length="519" mass="55159">MPDLGHELAFGLFLPNPASQAATVVRLAQVAEQQGLDLIGIQDHPYNPDLLDTWTLLAHLAAATTTIRLFPDVACVPLRPPAVLARSVASLDLLTDGRVELGLGAGYFLDPIARLGGPALTRGQAVTALEEAIGVIRAMWTAAGPVTRPGRFHALDAATPGPAPAHPVEIWVGSYQPRMLSLTARLADGWVPSQAYAAPERTSELNTRIDQLAEQAGRRPADIRRIYNVNGRFAATAGGFLDGPPAHWVDQLTDLVLAQGFSSFLLAPSGDIISSIERFAQEVVPDVRERVAAARRGEPVAAESAAAVELSPPTPVPDGQERDGHWGDAGGLRVQDRPRAPRVAAAPAAGGAAGPDNFRNLVAIHDHLRAELEQIAQAVQQVADGELTPVAARTLISRMTVRQNHWTLGSFCASYCRIVTIHHAVEDAHMFPGVLAVAPQVKAVVDRLEAEHLVIAGVLDRFDRALVDLVREEGPEGPGPDGIAEISELAAHLGDVLRSHLCYEEDELAGALALMPGSI</sequence>
<dbReference type="Pfam" id="PF00296">
    <property type="entry name" value="Bac_luciferase"/>
    <property type="match status" value="1"/>
</dbReference>
<dbReference type="InterPro" id="IPR050564">
    <property type="entry name" value="F420-G6PD/mer"/>
</dbReference>